<keyword evidence="1" id="KW-0812">Transmembrane</keyword>
<sequence length="35" mass="3716">MQIPIIAGIGIIAMAVVVVVAIKLISKSEHNQDED</sequence>
<protein>
    <submittedName>
        <fullName evidence="3">Uncharacterized protein</fullName>
    </submittedName>
</protein>
<organism evidence="3 4">
    <name type="scientific">Clostridium magnum DSM 2767</name>
    <dbReference type="NCBI Taxonomy" id="1121326"/>
    <lineage>
        <taxon>Bacteria</taxon>
        <taxon>Bacillati</taxon>
        <taxon>Bacillota</taxon>
        <taxon>Clostridia</taxon>
        <taxon>Eubacteriales</taxon>
        <taxon>Clostridiaceae</taxon>
        <taxon>Clostridium</taxon>
    </lineage>
</organism>
<dbReference type="STRING" id="1121326.CLMAG_28230"/>
<keyword evidence="1" id="KW-0472">Membrane</keyword>
<evidence type="ECO:0000313" key="3">
    <source>
        <dbReference type="EMBL" id="KZL93009.1"/>
    </source>
</evidence>
<evidence type="ECO:0000256" key="1">
    <source>
        <dbReference type="SAM" id="Phobius"/>
    </source>
</evidence>
<comment type="caution">
    <text evidence="3">The sequence shown here is derived from an EMBL/GenBank/DDBJ whole genome shotgun (WGS) entry which is preliminary data.</text>
</comment>
<dbReference type="EMBL" id="LWAE01000002">
    <property type="protein sequence ID" value="KZL93009.1"/>
    <property type="molecule type" value="Genomic_DNA"/>
</dbReference>
<accession>A0A161Y4E4</accession>
<keyword evidence="4" id="KW-1185">Reference proteome</keyword>
<evidence type="ECO:0000313" key="2">
    <source>
        <dbReference type="EMBL" id="KZL88392.1"/>
    </source>
</evidence>
<reference evidence="3 4" key="1">
    <citation type="submission" date="2016-04" db="EMBL/GenBank/DDBJ databases">
        <title>Genome sequence of Clostridium magnum DSM 2767.</title>
        <authorList>
            <person name="Poehlein A."/>
            <person name="Uhlig R."/>
            <person name="Fischer R."/>
            <person name="Bahl H."/>
            <person name="Daniel R."/>
        </authorList>
    </citation>
    <scope>NUCLEOTIDE SEQUENCE [LARGE SCALE GENOMIC DNA]</scope>
    <source>
        <strain evidence="3 4">DSM 2767</strain>
    </source>
</reference>
<keyword evidence="1" id="KW-1133">Transmembrane helix</keyword>
<dbReference type="AlphaFoldDB" id="A0A161Y4E4"/>
<dbReference type="EMBL" id="LWAE01000020">
    <property type="protein sequence ID" value="KZL88392.1"/>
    <property type="molecule type" value="Genomic_DNA"/>
</dbReference>
<gene>
    <name evidence="3" type="ORF">CLMAG_28230</name>
    <name evidence="2" type="ORF">CLMAG_63190</name>
</gene>
<dbReference type="Proteomes" id="UP000076603">
    <property type="component" value="Unassembled WGS sequence"/>
</dbReference>
<feature type="transmembrane region" description="Helical" evidence="1">
    <location>
        <begin position="6"/>
        <end position="25"/>
    </location>
</feature>
<name>A0A161Y4E4_9CLOT</name>
<proteinExistence type="predicted"/>
<dbReference type="PATRIC" id="fig|1121326.3.peg.2837"/>
<evidence type="ECO:0000313" key="4">
    <source>
        <dbReference type="Proteomes" id="UP000076603"/>
    </source>
</evidence>